<evidence type="ECO:0000313" key="1">
    <source>
        <dbReference type="EMBL" id="GFY45412.1"/>
    </source>
</evidence>
<dbReference type="AlphaFoldDB" id="A0A8X6X1S8"/>
<comment type="caution">
    <text evidence="1">The sequence shown here is derived from an EMBL/GenBank/DDBJ whole genome shotgun (WGS) entry which is preliminary data.</text>
</comment>
<dbReference type="Proteomes" id="UP000886998">
    <property type="component" value="Unassembled WGS sequence"/>
</dbReference>
<gene>
    <name evidence="1" type="ORF">TNIN_387521</name>
</gene>
<name>A0A8X6X1S8_9ARAC</name>
<accession>A0A8X6X1S8</accession>
<dbReference type="EMBL" id="BMAV01004842">
    <property type="protein sequence ID" value="GFY45412.1"/>
    <property type="molecule type" value="Genomic_DNA"/>
</dbReference>
<sequence length="81" mass="9061">MQQSQSAHLIFTTSLRGDSHRLFTLPDLEQKGLGSLMTGIKLLSPPPLPSFFYRLLLSTMIVFCFSEESPYPLPQKASLFG</sequence>
<organism evidence="1 2">
    <name type="scientific">Trichonephila inaurata madagascariensis</name>
    <dbReference type="NCBI Taxonomy" id="2747483"/>
    <lineage>
        <taxon>Eukaryota</taxon>
        <taxon>Metazoa</taxon>
        <taxon>Ecdysozoa</taxon>
        <taxon>Arthropoda</taxon>
        <taxon>Chelicerata</taxon>
        <taxon>Arachnida</taxon>
        <taxon>Araneae</taxon>
        <taxon>Araneomorphae</taxon>
        <taxon>Entelegynae</taxon>
        <taxon>Araneoidea</taxon>
        <taxon>Nephilidae</taxon>
        <taxon>Trichonephila</taxon>
        <taxon>Trichonephila inaurata</taxon>
    </lineage>
</organism>
<keyword evidence="2" id="KW-1185">Reference proteome</keyword>
<reference evidence="1" key="1">
    <citation type="submission" date="2020-08" db="EMBL/GenBank/DDBJ databases">
        <title>Multicomponent nature underlies the extraordinary mechanical properties of spider dragline silk.</title>
        <authorList>
            <person name="Kono N."/>
            <person name="Nakamura H."/>
            <person name="Mori M."/>
            <person name="Yoshida Y."/>
            <person name="Ohtoshi R."/>
            <person name="Malay A.D."/>
            <person name="Moran D.A.P."/>
            <person name="Tomita M."/>
            <person name="Numata K."/>
            <person name="Arakawa K."/>
        </authorList>
    </citation>
    <scope>NUCLEOTIDE SEQUENCE</scope>
</reference>
<evidence type="ECO:0000313" key="2">
    <source>
        <dbReference type="Proteomes" id="UP000886998"/>
    </source>
</evidence>
<proteinExistence type="predicted"/>
<protein>
    <submittedName>
        <fullName evidence="1">Uncharacterized protein</fullName>
    </submittedName>
</protein>